<dbReference type="SMART" id="SM01342">
    <property type="entry name" value="TAN"/>
    <property type="match status" value="1"/>
</dbReference>
<evidence type="ECO:0000256" key="14">
    <source>
        <dbReference type="ARBA" id="ARBA00022853"/>
    </source>
</evidence>
<dbReference type="GO" id="GO:0006325">
    <property type="term" value="P:chromatin organization"/>
    <property type="evidence" value="ECO:0007669"/>
    <property type="project" value="UniProtKB-KW"/>
</dbReference>
<dbReference type="Pfam" id="PF00454">
    <property type="entry name" value="PI3_PI4_kinase"/>
    <property type="match status" value="1"/>
</dbReference>
<dbReference type="InterPro" id="IPR016024">
    <property type="entry name" value="ARM-type_fold"/>
</dbReference>
<dbReference type="FunFam" id="3.30.1010.10:FF:000019">
    <property type="entry name" value="Serine/threonine-protein kinase Tel1"/>
    <property type="match status" value="1"/>
</dbReference>
<keyword evidence="14 20" id="KW-0156">Chromatin regulator</keyword>
<dbReference type="Gene3D" id="1.10.1070.11">
    <property type="entry name" value="Phosphatidylinositol 3-/4-kinase, catalytic domain"/>
    <property type="match status" value="1"/>
</dbReference>
<evidence type="ECO:0000256" key="2">
    <source>
        <dbReference type="ARBA" id="ARBA00004574"/>
    </source>
</evidence>
<evidence type="ECO:0000256" key="10">
    <source>
        <dbReference type="ARBA" id="ARBA00022741"/>
    </source>
</evidence>
<evidence type="ECO:0000256" key="1">
    <source>
        <dbReference type="ARBA" id="ARBA00004123"/>
    </source>
</evidence>
<evidence type="ECO:0000256" key="15">
    <source>
        <dbReference type="ARBA" id="ARBA00022895"/>
    </source>
</evidence>
<evidence type="ECO:0000256" key="19">
    <source>
        <dbReference type="ARBA" id="ARBA00048679"/>
    </source>
</evidence>
<dbReference type="EMBL" id="MU006227">
    <property type="protein sequence ID" value="KAF2825672.1"/>
    <property type="molecule type" value="Genomic_DNA"/>
</dbReference>
<dbReference type="Pfam" id="PF11640">
    <property type="entry name" value="TAN"/>
    <property type="match status" value="1"/>
</dbReference>
<evidence type="ECO:0000256" key="16">
    <source>
        <dbReference type="ARBA" id="ARBA00023242"/>
    </source>
</evidence>
<dbReference type="InterPro" id="IPR038980">
    <property type="entry name" value="ATM_plant"/>
</dbReference>
<evidence type="ECO:0000259" key="24">
    <source>
        <dbReference type="PROSITE" id="PS51190"/>
    </source>
</evidence>
<dbReference type="CDD" id="cd05171">
    <property type="entry name" value="PIKKc_ATM"/>
    <property type="match status" value="1"/>
</dbReference>
<comment type="function">
    <text evidence="17 20">Serine/threonine protein kinase which activates checkpoint signaling upon genotoxic stresses such as ionizing radiation (IR), ultraviolet light (UV), or DNA replication stalling, thereby acting as a DNA damage sensor. Recognizes the substrate consensus sequence [ST]-Q. Phosphorylates histone H2A to form H2AS128ph (gamma-H2A) at sites of DNA damage, involved in the regulation of DNA damage response mechanism. Required for the control of telomere length and genome stability.</text>
</comment>
<dbReference type="SUPFAM" id="SSF56112">
    <property type="entry name" value="Protein kinase-like (PK-like)"/>
    <property type="match status" value="1"/>
</dbReference>
<evidence type="ECO:0000256" key="9">
    <source>
        <dbReference type="ARBA" id="ARBA00022679"/>
    </source>
</evidence>
<evidence type="ECO:0000256" key="12">
    <source>
        <dbReference type="ARBA" id="ARBA00022777"/>
    </source>
</evidence>
<dbReference type="PANTHER" id="PTHR37079">
    <property type="entry name" value="SERINE/THREONINE-PROTEIN KINASE ATM"/>
    <property type="match status" value="1"/>
</dbReference>
<evidence type="ECO:0000313" key="26">
    <source>
        <dbReference type="Proteomes" id="UP000799424"/>
    </source>
</evidence>
<evidence type="ECO:0000256" key="6">
    <source>
        <dbReference type="ARBA" id="ARBA00014619"/>
    </source>
</evidence>
<dbReference type="InterPro" id="IPR018936">
    <property type="entry name" value="PI3/4_kinase_CS"/>
</dbReference>
<dbReference type="InterPro" id="IPR036940">
    <property type="entry name" value="PI3/4_kinase_cat_sf"/>
</dbReference>
<keyword evidence="12 20" id="KW-0418">Kinase</keyword>
<dbReference type="InterPro" id="IPR021668">
    <property type="entry name" value="TAN"/>
</dbReference>
<feature type="region of interest" description="Disordered" evidence="21">
    <location>
        <begin position="172"/>
        <end position="217"/>
    </location>
</feature>
<evidence type="ECO:0000256" key="7">
    <source>
        <dbReference type="ARBA" id="ARBA00022454"/>
    </source>
</evidence>
<keyword evidence="16 20" id="KW-0539">Nucleus</keyword>
<evidence type="ECO:0000256" key="17">
    <source>
        <dbReference type="ARBA" id="ARBA00025079"/>
    </source>
</evidence>
<dbReference type="PROSITE" id="PS51189">
    <property type="entry name" value="FAT"/>
    <property type="match status" value="1"/>
</dbReference>
<dbReference type="InterPro" id="IPR003152">
    <property type="entry name" value="FATC_dom"/>
</dbReference>
<dbReference type="OrthoDB" id="381190at2759"/>
<evidence type="ECO:0000256" key="13">
    <source>
        <dbReference type="ARBA" id="ARBA00022840"/>
    </source>
</evidence>
<dbReference type="SMART" id="SM00146">
    <property type="entry name" value="PI3Kc"/>
    <property type="match status" value="1"/>
</dbReference>
<evidence type="ECO:0000256" key="18">
    <source>
        <dbReference type="ARBA" id="ARBA00047899"/>
    </source>
</evidence>
<evidence type="ECO:0000313" key="25">
    <source>
        <dbReference type="EMBL" id="KAF2825672.1"/>
    </source>
</evidence>
<comment type="similarity">
    <text evidence="3 20">Belongs to the PI3/PI4-kinase family. ATM subfamily.</text>
</comment>
<dbReference type="PROSITE" id="PS51190">
    <property type="entry name" value="FATC"/>
    <property type="match status" value="1"/>
</dbReference>
<evidence type="ECO:0000259" key="22">
    <source>
        <dbReference type="PROSITE" id="PS50290"/>
    </source>
</evidence>
<comment type="catalytic activity">
    <reaction evidence="18 20">
        <text>L-threonyl-[protein] + ATP = O-phospho-L-threonyl-[protein] + ADP + H(+)</text>
        <dbReference type="Rhea" id="RHEA:46608"/>
        <dbReference type="Rhea" id="RHEA-COMP:11060"/>
        <dbReference type="Rhea" id="RHEA-COMP:11605"/>
        <dbReference type="ChEBI" id="CHEBI:15378"/>
        <dbReference type="ChEBI" id="CHEBI:30013"/>
        <dbReference type="ChEBI" id="CHEBI:30616"/>
        <dbReference type="ChEBI" id="CHEBI:61977"/>
        <dbReference type="ChEBI" id="CHEBI:456216"/>
        <dbReference type="EC" id="2.7.11.1"/>
    </reaction>
</comment>
<evidence type="ECO:0000259" key="23">
    <source>
        <dbReference type="PROSITE" id="PS51189"/>
    </source>
</evidence>
<dbReference type="GO" id="GO:0004674">
    <property type="term" value="F:protein serine/threonine kinase activity"/>
    <property type="evidence" value="ECO:0007669"/>
    <property type="project" value="UniProtKB-KW"/>
</dbReference>
<name>A0A6A6ZXB0_9PLEO</name>
<feature type="domain" description="FATC" evidence="24">
    <location>
        <begin position="2938"/>
        <end position="2970"/>
    </location>
</feature>
<evidence type="ECO:0000256" key="5">
    <source>
        <dbReference type="ARBA" id="ARBA00012513"/>
    </source>
</evidence>
<dbReference type="Proteomes" id="UP000799424">
    <property type="component" value="Unassembled WGS sequence"/>
</dbReference>
<proteinExistence type="inferred from homology"/>
<dbReference type="GO" id="GO:0035556">
    <property type="term" value="P:intracellular signal transduction"/>
    <property type="evidence" value="ECO:0007669"/>
    <property type="project" value="UniProtKB-ARBA"/>
</dbReference>
<keyword evidence="8 20" id="KW-0723">Serine/threonine-protein kinase</keyword>
<comment type="subcellular location">
    <subcellularLocation>
        <location evidence="2 20">Chromosome</location>
        <location evidence="2 20">Telomere</location>
    </subcellularLocation>
    <subcellularLocation>
        <location evidence="1 20">Nucleus</location>
    </subcellularLocation>
</comment>
<keyword evidence="9 20" id="KW-0808">Transferase</keyword>
<sequence>MGATNIQDAKLLIQSSRQADRSTGLKDLIHILKHNRGKPSLEALGNKAYLALCDTLFQCLRDERSAWLHGKSSKSKSTRAALFPLSASALRHVIATGVRTIKSSTVEMIIDTIVEVLPGVDGALLKPLLEDLPKTLRSLFEYQPHVERLSKDCWDASVDFCIESLSGFVVSSEPEAEPPNSWSTNVSSRARTPFDSTDLTSSRASPRAPVVRTKSGNDEYSHTAEDFVHCLQSLVKASNAPLLDKADTILTALLHFLHHRTGRNSAAAAALAAINAIIARISMQRLELTKHVIQKLLPLMKFLWTEVVLRDEIIITLIYTEAHITSLLDDTENDTISFDLEALMEIMYGEYRKRQDTTAHQYLEEDHLCFRHLGPVATDTHPLHTSSFSMETEQLRFEGLWGIVSTVARFSYLLDQRKRTSTRSHSDDDESVSKRPRVAQAFQEYLRHVLEPRSNAKRAALQVVAFMVQEGPVDQDDLQAMLEKLTSCISDEHPAHSVWAMIGLAAAALQPTATYSTLQPYWISAWQSASRVATSMSNSRAACHLMDVLLKLRIVPFSAVSDTVQSMLLSIELSGPALLTETSSSLLSTIMQERIQENPTHFNATSERILSWFLGKWTPSRWSERTYSSLNANHCSARDVLRLLFACLDKGYRPPQSAPFLVLGSIAQARSQTQQCKALAKYLLLLSEGPGQRESSIEVKTSNAEISSEHHPTPLESKVLDYCLSEVERAKIRWKEIATTNLQTVTSDMMRIITNLCIIAPAVACLGDPEDRRVGTIESSTRSLCESFAESLTKAQMEQYKIDAVLETCAKSLPNIGSLTHLESEPFKHAGVHILAQHLSPALGNRREVKQSFYAEDDDFMDIDDAVDSQTTVLSTGSEVDVPRHDIQAESDTFALRASCTAYLQLIASVPERTNERCDQIPSEFVDYLVVLQESELLRSRQFLRALWSSSFHMSHSDCLNLLERYSEALIDPRAREYNTSEVANGMLVEVLIGTATIWGPDAMDREAQDLYENVEALYAYYIKEMEKGGVRQSTNLRKIIAVFLHGLLKHHPDFGHNRKVPSVRTSLFELLARGEIMVKHHIAERLPTMFEAFVLSEHAKIMIDVYTSLNRNRESKEGVAVRLLVLSKLASQWHTLLRQCVYLIFATAGSEPDVAPHAQRCISHVSHSRGLENSQCLFRLFSSQIVFSWLDADHNLAHIPYITFGYTTLAELLRDILEEVVGQAMMRGRRKEVEYVANELGTTVVELLSANMGKAAAYTISWDTCNGSARDKAEPNKCNLLKDLGGKTVYFESILEQLPQILGYILQTIDHEERFPLALEKKSAFSSTAQVMATITGISQSTQDLSLGIEPAFSAFYLPAQLERLGRRINIGDDLTRFWTPCNYTFVMRALLDRIHPALGSLYARSMICKIRIVVALAGGVAHEGYPLQMTLQSLRPFLTDAQCAEDTVGIMQYLFEQGTQYLQENIAFLTGIGLSILISLRVFLGSTQESTTQQSQHVATMNAASRFHRWLSEYLKTHADAMDASDEPSLVKAFRLITAAASQVTAEGNSTRGSEESKLLLEILDDVRSGRNLLNKTSREVALNLLCQNFQPASMARDDVLGVDRDAASYAPLVWESCRRSGVGSGYLLWAAKVLGRAYSAYGEVKRSATHLKPWTQSAYTPKDALGRSSRDAIIKEIIDLFYSDNRSEVSLAEDAIRHLQSRLKDADPQYKAEMEHVLPDAISKGVGMSPPRKSLAVPSIIPDGLDIVIRVHLTKSVAAWIRDVAMALCRAASEDPILGALSELLRGIDHMAERLLPYILHLVLLDEFDGERNVRDCVSKATISWFQESSSSTVPYVRILIQAILYLRSQPVPKEVTRVDRDCWLEIDYLKASQAASICGMYRSALLFAETSSGRPVMKGRKWSGLIDASKIPVNLQLCIYKNLDEPDSFYGVEHGSNLLSVLDRLEYEGDGIKSLLFRGARLDSQMRRHDALESSDSRGMVKSLIMLNMNSLTHSLLSNDQFRDIGDDGVESTLHTARKLGQWDIKASETNHSESSTLFKAFQGLHFATSATEAKDNFERQLLATMSFLSGQDNSSVPARIRLRTLAALTEADEVVRAERPEYLLDTWDRMKAREKWMQAGEFSDVRQLLSCRETLFNVLGSNPTLVDSLHARTGTVRNMEVEALVASSTICRRHGALQESLASVTYLSDLVLDCKSVGLDIEATAQHEVANVLWDQGEADISIRMRQHLIDHADFDSQNTDLSLPVLLARLGHHLAEARLAKPDSIMHDYLEPAIRELKGQKQGSGPGQVFHEFALFCDKQIQSPEAAEDMDRIKTVMDRKLQEYNEFTKLSKTERSKGMRDTYSRSARRAKNWYDLDNAEYERLRKGREQFLRQCLENYLLSLAASDEYNNDALRVFSLWLEYADTELATAAVRAYLASVPTGKFALLMNQLSSRLQAEDSDFQNLLLSLVFRICVDHPYHGMHQIFAIQMKVGPFTREDVVRAKDESAKSRQKAAVGLATTLGNDKKARSYWSSIFQSNEIYHHLAMFKGEKETSQQGRELPLERYKESKDLVSKIPKLNVPPATLQVEVRSSKNYTNLPRIASFKPKMSIANGLSAPKVITAIGTDGKPYKQLFKSGNDDLRQDAIMEQVFDQVSRLLRNHTATRIRNIGIRTYKVLPLSTRSGLMEFVPNTIPLHLWVMPAHEKYYPSDYKPERCRRDIGAAQQDSLTTRTKVWRKVADNFQPVLRYFLLERFEDPDEWFERRLAYTRSTAAISILGHVLGLGDRHCHNILLDEKSGEVVHIDLGVSFEAGRVLPVPEVVPFRLTRDLVDAMGYTKTEGVFRRSCEFTMDTLREERESIMTLLNVLRYDPLVNWSVTPTKAKRMQEANQDTNAQNGTRASTVAPGGTPAPSGVSVEDVVVHESNKKKEKEEQAGEAGRALSVVEKKLSKTLSTKATVNELIQQATDERNLAVLYMGWASYA</sequence>
<feature type="domain" description="FAT" evidence="23">
    <location>
        <begin position="1874"/>
        <end position="2478"/>
    </location>
</feature>
<reference evidence="25" key="1">
    <citation type="journal article" date="2020" name="Stud. Mycol.">
        <title>101 Dothideomycetes genomes: a test case for predicting lifestyles and emergence of pathogens.</title>
        <authorList>
            <person name="Haridas S."/>
            <person name="Albert R."/>
            <person name="Binder M."/>
            <person name="Bloem J."/>
            <person name="Labutti K."/>
            <person name="Salamov A."/>
            <person name="Andreopoulos B."/>
            <person name="Baker S."/>
            <person name="Barry K."/>
            <person name="Bills G."/>
            <person name="Bluhm B."/>
            <person name="Cannon C."/>
            <person name="Castanera R."/>
            <person name="Culley D."/>
            <person name="Daum C."/>
            <person name="Ezra D."/>
            <person name="Gonzalez J."/>
            <person name="Henrissat B."/>
            <person name="Kuo A."/>
            <person name="Liang C."/>
            <person name="Lipzen A."/>
            <person name="Lutzoni F."/>
            <person name="Magnuson J."/>
            <person name="Mondo S."/>
            <person name="Nolan M."/>
            <person name="Ohm R."/>
            <person name="Pangilinan J."/>
            <person name="Park H.-J."/>
            <person name="Ramirez L."/>
            <person name="Alfaro M."/>
            <person name="Sun H."/>
            <person name="Tritt A."/>
            <person name="Yoshinaga Y."/>
            <person name="Zwiers L.-H."/>
            <person name="Turgeon B."/>
            <person name="Goodwin S."/>
            <person name="Spatafora J."/>
            <person name="Crous P."/>
            <person name="Grigoriev I."/>
        </authorList>
    </citation>
    <scope>NUCLEOTIDE SEQUENCE</scope>
    <source>
        <strain evidence="25">CBS 113818</strain>
    </source>
</reference>
<dbReference type="GO" id="GO:0006281">
    <property type="term" value="P:DNA repair"/>
    <property type="evidence" value="ECO:0007669"/>
    <property type="project" value="InterPro"/>
</dbReference>
<dbReference type="GO" id="GO:0005524">
    <property type="term" value="F:ATP binding"/>
    <property type="evidence" value="ECO:0007669"/>
    <property type="project" value="UniProtKB-KW"/>
</dbReference>
<comment type="catalytic activity">
    <reaction evidence="19">
        <text>L-seryl-[protein] + ATP = O-phospho-L-seryl-[protein] + ADP + H(+)</text>
        <dbReference type="Rhea" id="RHEA:17989"/>
        <dbReference type="Rhea" id="RHEA-COMP:9863"/>
        <dbReference type="Rhea" id="RHEA-COMP:11604"/>
        <dbReference type="ChEBI" id="CHEBI:15378"/>
        <dbReference type="ChEBI" id="CHEBI:29999"/>
        <dbReference type="ChEBI" id="CHEBI:30616"/>
        <dbReference type="ChEBI" id="CHEBI:83421"/>
        <dbReference type="ChEBI" id="CHEBI:456216"/>
        <dbReference type="EC" id="2.7.11.1"/>
    </reaction>
</comment>
<feature type="domain" description="PI3K/PI4K catalytic" evidence="22">
    <location>
        <begin position="2592"/>
        <end position="2903"/>
    </location>
</feature>
<evidence type="ECO:0000256" key="21">
    <source>
        <dbReference type="SAM" id="MobiDB-lite"/>
    </source>
</evidence>
<dbReference type="InterPro" id="IPR044107">
    <property type="entry name" value="PIKKc_ATM"/>
</dbReference>
<keyword evidence="15 20" id="KW-0779">Telomere</keyword>
<protein>
    <recommendedName>
        <fullName evidence="6 20">Serine/threonine-protein kinase Tel1</fullName>
        <ecNumber evidence="5 20">2.7.11.1</ecNumber>
    </recommendedName>
</protein>
<dbReference type="EC" id="2.7.11.1" evidence="5 20"/>
<comment type="subunit">
    <text evidence="4">Associates with DNA double-strand breaks.</text>
</comment>
<dbReference type="PROSITE" id="PS00916">
    <property type="entry name" value="PI3_4_KINASE_2"/>
    <property type="match status" value="1"/>
</dbReference>
<evidence type="ECO:0000256" key="4">
    <source>
        <dbReference type="ARBA" id="ARBA00011370"/>
    </source>
</evidence>
<feature type="region of interest" description="Disordered" evidence="21">
    <location>
        <begin position="2874"/>
        <end position="2903"/>
    </location>
</feature>
<keyword evidence="7 20" id="KW-0158">Chromosome</keyword>
<organism evidence="25 26">
    <name type="scientific">Ophiobolus disseminans</name>
    <dbReference type="NCBI Taxonomy" id="1469910"/>
    <lineage>
        <taxon>Eukaryota</taxon>
        <taxon>Fungi</taxon>
        <taxon>Dikarya</taxon>
        <taxon>Ascomycota</taxon>
        <taxon>Pezizomycotina</taxon>
        <taxon>Dothideomycetes</taxon>
        <taxon>Pleosporomycetidae</taxon>
        <taxon>Pleosporales</taxon>
        <taxon>Pleosporineae</taxon>
        <taxon>Phaeosphaeriaceae</taxon>
        <taxon>Ophiobolus</taxon>
    </lineage>
</organism>
<dbReference type="SUPFAM" id="SSF48371">
    <property type="entry name" value="ARM repeat"/>
    <property type="match status" value="1"/>
</dbReference>
<dbReference type="InterPro" id="IPR014009">
    <property type="entry name" value="PIK_FAT"/>
</dbReference>
<accession>A0A6A6ZXB0</accession>
<feature type="compositionally biased region" description="Polar residues" evidence="21">
    <location>
        <begin position="2875"/>
        <end position="2889"/>
    </location>
</feature>
<feature type="compositionally biased region" description="Polar residues" evidence="21">
    <location>
        <begin position="180"/>
        <end position="204"/>
    </location>
</feature>
<keyword evidence="26" id="KW-1185">Reference proteome</keyword>
<dbReference type="PANTHER" id="PTHR37079:SF4">
    <property type="entry name" value="SERINE_THREONINE-PROTEIN KINASE ATM"/>
    <property type="match status" value="1"/>
</dbReference>
<evidence type="ECO:0000256" key="20">
    <source>
        <dbReference type="RuleBase" id="RU365027"/>
    </source>
</evidence>
<keyword evidence="10 20" id="KW-0547">Nucleotide-binding</keyword>
<evidence type="ECO:0000256" key="3">
    <source>
        <dbReference type="ARBA" id="ARBA00010769"/>
    </source>
</evidence>
<dbReference type="Gene3D" id="3.30.1010.10">
    <property type="entry name" value="Phosphatidylinositol 3-kinase Catalytic Subunit, Chain A, domain 4"/>
    <property type="match status" value="1"/>
</dbReference>
<evidence type="ECO:0000256" key="8">
    <source>
        <dbReference type="ARBA" id="ARBA00022527"/>
    </source>
</evidence>
<dbReference type="PROSITE" id="PS00915">
    <property type="entry name" value="PI3_4_KINASE_1"/>
    <property type="match status" value="1"/>
</dbReference>
<keyword evidence="11 20" id="KW-0227">DNA damage</keyword>
<dbReference type="SMART" id="SM01343">
    <property type="entry name" value="FATC"/>
    <property type="match status" value="1"/>
</dbReference>
<dbReference type="PROSITE" id="PS50290">
    <property type="entry name" value="PI3_4_KINASE_3"/>
    <property type="match status" value="1"/>
</dbReference>
<evidence type="ECO:0000256" key="11">
    <source>
        <dbReference type="ARBA" id="ARBA00022763"/>
    </source>
</evidence>
<dbReference type="GO" id="GO:0000781">
    <property type="term" value="C:chromosome, telomeric region"/>
    <property type="evidence" value="ECO:0007669"/>
    <property type="project" value="UniProtKB-SubCell"/>
</dbReference>
<dbReference type="GO" id="GO:0005634">
    <property type="term" value="C:nucleus"/>
    <property type="evidence" value="ECO:0007669"/>
    <property type="project" value="UniProtKB-SubCell"/>
</dbReference>
<gene>
    <name evidence="25" type="ORF">CC86DRAFT_467333</name>
</gene>
<dbReference type="InterPro" id="IPR011009">
    <property type="entry name" value="Kinase-like_dom_sf"/>
</dbReference>
<dbReference type="Pfam" id="PF02260">
    <property type="entry name" value="FATC"/>
    <property type="match status" value="1"/>
</dbReference>
<dbReference type="InterPro" id="IPR000403">
    <property type="entry name" value="PI3/4_kinase_cat_dom"/>
</dbReference>
<keyword evidence="13 20" id="KW-0067">ATP-binding</keyword>